<dbReference type="Proteomes" id="UP000243297">
    <property type="component" value="Unassembled WGS sequence"/>
</dbReference>
<reference evidence="7" key="1">
    <citation type="submission" date="2017-02" db="EMBL/GenBank/DDBJ databases">
        <authorList>
            <person name="Varghese N."/>
            <person name="Submissions S."/>
        </authorList>
    </citation>
    <scope>NUCLEOTIDE SEQUENCE [LARGE SCALE GENOMIC DNA]</scope>
    <source>
        <strain evidence="7">ATCC 25662</strain>
    </source>
</reference>
<dbReference type="InterPro" id="IPR036412">
    <property type="entry name" value="HAD-like_sf"/>
</dbReference>
<dbReference type="InterPro" id="IPR006439">
    <property type="entry name" value="HAD-SF_hydro_IA"/>
</dbReference>
<dbReference type="InterPro" id="IPR023214">
    <property type="entry name" value="HAD_sf"/>
</dbReference>
<dbReference type="PRINTS" id="PR00413">
    <property type="entry name" value="HADHALOGNASE"/>
</dbReference>
<dbReference type="InterPro" id="IPR051600">
    <property type="entry name" value="Beta-PGM-like"/>
</dbReference>
<keyword evidence="7" id="KW-1185">Reference proteome</keyword>
<dbReference type="STRING" id="118967.SAMN02745191_0469"/>
<name>A0A1T4KC67_9FIRM</name>
<organism evidence="6 7">
    <name type="scientific">Anaerorhabdus furcosa</name>
    <dbReference type="NCBI Taxonomy" id="118967"/>
    <lineage>
        <taxon>Bacteria</taxon>
        <taxon>Bacillati</taxon>
        <taxon>Bacillota</taxon>
        <taxon>Erysipelotrichia</taxon>
        <taxon>Erysipelotrichales</taxon>
        <taxon>Erysipelotrichaceae</taxon>
        <taxon>Anaerorhabdus</taxon>
    </lineage>
</organism>
<evidence type="ECO:0000313" key="6">
    <source>
        <dbReference type="EMBL" id="SJZ40020.1"/>
    </source>
</evidence>
<dbReference type="GO" id="GO:0046872">
    <property type="term" value="F:metal ion binding"/>
    <property type="evidence" value="ECO:0007669"/>
    <property type="project" value="UniProtKB-KW"/>
</dbReference>
<dbReference type="InterPro" id="IPR023198">
    <property type="entry name" value="PGP-like_dom2"/>
</dbReference>
<dbReference type="InterPro" id="IPR041492">
    <property type="entry name" value="HAD_2"/>
</dbReference>
<dbReference type="OrthoDB" id="9797743at2"/>
<proteinExistence type="inferred from homology"/>
<dbReference type="Gene3D" id="1.10.150.240">
    <property type="entry name" value="Putative phosphatase, domain 2"/>
    <property type="match status" value="1"/>
</dbReference>
<evidence type="ECO:0000256" key="1">
    <source>
        <dbReference type="ARBA" id="ARBA00001946"/>
    </source>
</evidence>
<sequence>MKAVLFDMDGVLINSEIFYMEGTLEWMRELGFTGTFEEVCEIIGTTMQVTYEMIVDMLDNQYSIEFVQEKNETYFKNHPLQYETIAKPGAINLLKRCKELGLKLALCSSSSSKSIDAAVKGCGFEPYLDFIVSGEQFKQSKPNPEIYLHAAEVLGLNPTDCVVVEDSQYGIEAGKSAGMKVIALCDHRLHNKQDEADIIVDHLDEVKELIEKWV</sequence>
<dbReference type="AlphaFoldDB" id="A0A1T4KC67"/>
<dbReference type="EMBL" id="FUWY01000001">
    <property type="protein sequence ID" value="SJZ40020.1"/>
    <property type="molecule type" value="Genomic_DNA"/>
</dbReference>
<dbReference type="NCBIfam" id="TIGR01549">
    <property type="entry name" value="HAD-SF-IA-v1"/>
    <property type="match status" value="1"/>
</dbReference>
<dbReference type="Pfam" id="PF13419">
    <property type="entry name" value="HAD_2"/>
    <property type="match status" value="1"/>
</dbReference>
<evidence type="ECO:0000256" key="3">
    <source>
        <dbReference type="ARBA" id="ARBA00022723"/>
    </source>
</evidence>
<comment type="cofactor">
    <cofactor evidence="1">
        <name>Mg(2+)</name>
        <dbReference type="ChEBI" id="CHEBI:18420"/>
    </cofactor>
</comment>
<keyword evidence="3" id="KW-0479">Metal-binding</keyword>
<dbReference type="PANTHER" id="PTHR46193:SF18">
    <property type="entry name" value="HEXITOL PHOSPHATASE B"/>
    <property type="match status" value="1"/>
</dbReference>
<gene>
    <name evidence="6" type="ORF">SAMN02745191_0469</name>
</gene>
<dbReference type="SUPFAM" id="SSF56784">
    <property type="entry name" value="HAD-like"/>
    <property type="match status" value="1"/>
</dbReference>
<dbReference type="PANTHER" id="PTHR46193">
    <property type="entry name" value="6-PHOSPHOGLUCONATE PHOSPHATASE"/>
    <property type="match status" value="1"/>
</dbReference>
<dbReference type="NCBIfam" id="TIGR01509">
    <property type="entry name" value="HAD-SF-IA-v3"/>
    <property type="match status" value="1"/>
</dbReference>
<comment type="similarity">
    <text evidence="2">Belongs to the HAD-like hydrolase superfamily. CbbY/CbbZ/Gph/YieH family.</text>
</comment>
<keyword evidence="5" id="KW-0119">Carbohydrate metabolism</keyword>
<accession>A0A1T4KC67</accession>
<dbReference type="SFLD" id="SFLDG01129">
    <property type="entry name" value="C1.5:_HAD__Beta-PGM__Phosphata"/>
    <property type="match status" value="1"/>
</dbReference>
<evidence type="ECO:0000256" key="4">
    <source>
        <dbReference type="ARBA" id="ARBA00022842"/>
    </source>
</evidence>
<dbReference type="CDD" id="cd07505">
    <property type="entry name" value="HAD_BPGM-like"/>
    <property type="match status" value="1"/>
</dbReference>
<dbReference type="SFLD" id="SFLDS00003">
    <property type="entry name" value="Haloacid_Dehalogenase"/>
    <property type="match status" value="1"/>
</dbReference>
<protein>
    <submittedName>
        <fullName evidence="6">Haloacid dehalogenase superfamily, subfamily IA, variant 3 with third motif having DD or ED/haloacid dehalogenase superfamily, subfamily IA, variant 1 with third motif having Dx(3-4)D or Dx(3-4)E</fullName>
    </submittedName>
</protein>
<evidence type="ECO:0000256" key="2">
    <source>
        <dbReference type="ARBA" id="ARBA00006171"/>
    </source>
</evidence>
<dbReference type="GO" id="GO:0003824">
    <property type="term" value="F:catalytic activity"/>
    <property type="evidence" value="ECO:0007669"/>
    <property type="project" value="UniProtKB-ARBA"/>
</dbReference>
<dbReference type="RefSeq" id="WP_159443690.1">
    <property type="nucleotide sequence ID" value="NZ_FUWY01000001.1"/>
</dbReference>
<evidence type="ECO:0000313" key="7">
    <source>
        <dbReference type="Proteomes" id="UP000243297"/>
    </source>
</evidence>
<dbReference type="Gene3D" id="3.40.50.1000">
    <property type="entry name" value="HAD superfamily/HAD-like"/>
    <property type="match status" value="1"/>
</dbReference>
<evidence type="ECO:0000256" key="5">
    <source>
        <dbReference type="ARBA" id="ARBA00023277"/>
    </source>
</evidence>
<keyword evidence="4" id="KW-0460">Magnesium</keyword>
<dbReference type="SFLD" id="SFLDG01135">
    <property type="entry name" value="C1.5.6:_HAD__Beta-PGM__Phospha"/>
    <property type="match status" value="1"/>
</dbReference>